<evidence type="ECO:0008006" key="2">
    <source>
        <dbReference type="Google" id="ProtNLM"/>
    </source>
</evidence>
<comment type="caution">
    <text evidence="1">The sequence shown here is derived from an EMBL/GenBank/DDBJ whole genome shotgun (WGS) entry which is preliminary data.</text>
</comment>
<name>A0A644WQU5_9ZZZZ</name>
<organism evidence="1">
    <name type="scientific">bioreactor metagenome</name>
    <dbReference type="NCBI Taxonomy" id="1076179"/>
    <lineage>
        <taxon>unclassified sequences</taxon>
        <taxon>metagenomes</taxon>
        <taxon>ecological metagenomes</taxon>
    </lineage>
</organism>
<dbReference type="AlphaFoldDB" id="A0A644WQU5"/>
<proteinExistence type="predicted"/>
<sequence>MFVLIVWQDLRKKFFVYGIPYSVMISPEGKLVMGGLRGAHLDAAIIKLLNNASEN</sequence>
<dbReference type="EMBL" id="VSSQ01001059">
    <property type="protein sequence ID" value="MPM04663.1"/>
    <property type="molecule type" value="Genomic_DNA"/>
</dbReference>
<accession>A0A644WQU5</accession>
<gene>
    <name evidence="1" type="ORF">SDC9_50942</name>
</gene>
<reference evidence="1" key="1">
    <citation type="submission" date="2019-08" db="EMBL/GenBank/DDBJ databases">
        <authorList>
            <person name="Kucharzyk K."/>
            <person name="Murdoch R.W."/>
            <person name="Higgins S."/>
            <person name="Loffler F."/>
        </authorList>
    </citation>
    <scope>NUCLEOTIDE SEQUENCE</scope>
</reference>
<protein>
    <recommendedName>
        <fullName evidence="2">Thiol-disulfide oxidoreductase ResA</fullName>
    </recommendedName>
</protein>
<evidence type="ECO:0000313" key="1">
    <source>
        <dbReference type="EMBL" id="MPM04663.1"/>
    </source>
</evidence>